<protein>
    <recommendedName>
        <fullName evidence="3">Lipocalin-like domain-containing protein</fullName>
    </recommendedName>
</protein>
<comment type="caution">
    <text evidence="1">The sequence shown here is derived from an EMBL/GenBank/DDBJ whole genome shotgun (WGS) entry which is preliminary data.</text>
</comment>
<sequence length="130" mass="14711">MPINKLPKSVLLFTTATLLSCNSNNLENKIAKDWQVTKMQRYVKVTSNGFAPMDIDISPKTSYNFKKDGKTEIITQLGSKMDGTWKNIDSTIIITAMGEKKSFKIDSISDTSMLLSSNTFKFYLRKKVQN</sequence>
<dbReference type="Proteomes" id="UP000018850">
    <property type="component" value="Unassembled WGS sequence"/>
</dbReference>
<reference evidence="2" key="1">
    <citation type="submission" date="2013-11" db="EMBL/GenBank/DDBJ databases">
        <title>Draft genome sequence from a member of Zhouia, isolated tidal flat.</title>
        <authorList>
            <person name="Jin H."/>
            <person name="Jeon C.O."/>
        </authorList>
    </citation>
    <scope>NUCLEOTIDE SEQUENCE [LARGE SCALE GENOMIC DNA]</scope>
    <source>
        <strain evidence="2">AD3</strain>
    </source>
</reference>
<gene>
    <name evidence="1" type="ORF">P278_00090</name>
</gene>
<evidence type="ECO:0008006" key="3">
    <source>
        <dbReference type="Google" id="ProtNLM"/>
    </source>
</evidence>
<dbReference type="AlphaFoldDB" id="W2URD4"/>
<organism evidence="1 2">
    <name type="scientific">Zhouia amylolytica AD3</name>
    <dbReference type="NCBI Taxonomy" id="1286632"/>
    <lineage>
        <taxon>Bacteria</taxon>
        <taxon>Pseudomonadati</taxon>
        <taxon>Bacteroidota</taxon>
        <taxon>Flavobacteriia</taxon>
        <taxon>Flavobacteriales</taxon>
        <taxon>Flavobacteriaceae</taxon>
        <taxon>Zhouia</taxon>
    </lineage>
</organism>
<keyword evidence="2" id="KW-1185">Reference proteome</keyword>
<accession>W2URD4</accession>
<dbReference type="PROSITE" id="PS51257">
    <property type="entry name" value="PROKAR_LIPOPROTEIN"/>
    <property type="match status" value="1"/>
</dbReference>
<evidence type="ECO:0000313" key="2">
    <source>
        <dbReference type="Proteomes" id="UP000018850"/>
    </source>
</evidence>
<reference evidence="1 2" key="2">
    <citation type="journal article" date="2016" name="Genome Announc.">
        <title>Draft Genome Sequence of Zhouia amylolytica AD3, Isolated from Tidal Flat Sediment.</title>
        <authorList>
            <person name="Jia B."/>
            <person name="Jin H.M."/>
            <person name="Lee H.J."/>
            <person name="Jeon C.O."/>
        </authorList>
    </citation>
    <scope>NUCLEOTIDE SEQUENCE [LARGE SCALE GENOMIC DNA]</scope>
    <source>
        <strain evidence="1 2">AD3</strain>
    </source>
</reference>
<name>W2URD4_9FLAO</name>
<proteinExistence type="predicted"/>
<dbReference type="EMBL" id="AYXY01000001">
    <property type="protein sequence ID" value="ETN96583.1"/>
    <property type="molecule type" value="Genomic_DNA"/>
</dbReference>
<evidence type="ECO:0000313" key="1">
    <source>
        <dbReference type="EMBL" id="ETN96583.1"/>
    </source>
</evidence>